<comment type="caution">
    <text evidence="7">The sequence shown here is derived from an EMBL/GenBank/DDBJ whole genome shotgun (WGS) entry which is preliminary data.</text>
</comment>
<dbReference type="PANTHER" id="PTHR10744">
    <property type="entry name" value="40S RIBOSOMAL PROTEIN S11 FAMILY MEMBER"/>
    <property type="match status" value="1"/>
</dbReference>
<evidence type="ECO:0000256" key="5">
    <source>
        <dbReference type="ARBA" id="ARBA00023274"/>
    </source>
</evidence>
<evidence type="ECO:0000256" key="6">
    <source>
        <dbReference type="HAMAP-Rule" id="MF_01345"/>
    </source>
</evidence>
<organism evidence="7 8">
    <name type="scientific">Solirubrobacter ginsenosidimutans</name>
    <dbReference type="NCBI Taxonomy" id="490573"/>
    <lineage>
        <taxon>Bacteria</taxon>
        <taxon>Bacillati</taxon>
        <taxon>Actinomycetota</taxon>
        <taxon>Thermoleophilia</taxon>
        <taxon>Solirubrobacterales</taxon>
        <taxon>Solirubrobacteraceae</taxon>
        <taxon>Solirubrobacter</taxon>
    </lineage>
</organism>
<keyword evidence="4 6" id="KW-0689">Ribosomal protein</keyword>
<dbReference type="Pfam" id="PF00366">
    <property type="entry name" value="Ribosomal_S17"/>
    <property type="match status" value="1"/>
</dbReference>
<evidence type="ECO:0000256" key="2">
    <source>
        <dbReference type="ARBA" id="ARBA00022730"/>
    </source>
</evidence>
<evidence type="ECO:0000256" key="3">
    <source>
        <dbReference type="ARBA" id="ARBA00022884"/>
    </source>
</evidence>
<dbReference type="HAMAP" id="MF_01345_B">
    <property type="entry name" value="Ribosomal_uS17_B"/>
    <property type="match status" value="1"/>
</dbReference>
<keyword evidence="2 6" id="KW-0699">rRNA-binding</keyword>
<evidence type="ECO:0000256" key="4">
    <source>
        <dbReference type="ARBA" id="ARBA00022980"/>
    </source>
</evidence>
<gene>
    <name evidence="6 7" type="primary">rpsQ</name>
    <name evidence="7" type="ORF">OM076_20410</name>
</gene>
<dbReference type="NCBIfam" id="TIGR03635">
    <property type="entry name" value="uS17_bact"/>
    <property type="match status" value="1"/>
</dbReference>
<comment type="subunit">
    <text evidence="6">Part of the 30S ribosomal subunit.</text>
</comment>
<dbReference type="PANTHER" id="PTHR10744:SF1">
    <property type="entry name" value="SMALL RIBOSOMAL SUBUNIT PROTEIN US17M"/>
    <property type="match status" value="1"/>
</dbReference>
<dbReference type="NCBIfam" id="NF004123">
    <property type="entry name" value="PRK05610.1"/>
    <property type="match status" value="1"/>
</dbReference>
<dbReference type="GO" id="GO:0003735">
    <property type="term" value="F:structural constituent of ribosome"/>
    <property type="evidence" value="ECO:0007669"/>
    <property type="project" value="UniProtKB-UniRule"/>
</dbReference>
<evidence type="ECO:0000313" key="7">
    <source>
        <dbReference type="EMBL" id="MDA0162648.1"/>
    </source>
</evidence>
<keyword evidence="8" id="KW-1185">Reference proteome</keyword>
<evidence type="ECO:0000256" key="1">
    <source>
        <dbReference type="ARBA" id="ARBA00010254"/>
    </source>
</evidence>
<dbReference type="CDD" id="cd00364">
    <property type="entry name" value="Ribosomal_uS17"/>
    <property type="match status" value="1"/>
</dbReference>
<reference evidence="7" key="1">
    <citation type="submission" date="2022-10" db="EMBL/GenBank/DDBJ databases">
        <title>The WGS of Solirubrobacter ginsenosidimutans DSM 21036.</title>
        <authorList>
            <person name="Jiang Z."/>
        </authorList>
    </citation>
    <scope>NUCLEOTIDE SEQUENCE</scope>
    <source>
        <strain evidence="7">DSM 21036</strain>
    </source>
</reference>
<dbReference type="Gene3D" id="2.40.50.140">
    <property type="entry name" value="Nucleic acid-binding proteins"/>
    <property type="match status" value="1"/>
</dbReference>
<dbReference type="GO" id="GO:0019843">
    <property type="term" value="F:rRNA binding"/>
    <property type="evidence" value="ECO:0007669"/>
    <property type="project" value="UniProtKB-UniRule"/>
</dbReference>
<dbReference type="InterPro" id="IPR012340">
    <property type="entry name" value="NA-bd_OB-fold"/>
</dbReference>
<keyword evidence="5 6" id="KW-0687">Ribonucleoprotein</keyword>
<comment type="similarity">
    <text evidence="1 6">Belongs to the universal ribosomal protein uS17 family.</text>
</comment>
<dbReference type="GO" id="GO:0022627">
    <property type="term" value="C:cytosolic small ribosomal subunit"/>
    <property type="evidence" value="ECO:0007669"/>
    <property type="project" value="UniProtKB-UniRule"/>
</dbReference>
<proteinExistence type="inferred from homology"/>
<accession>A0A9X3MWI1</accession>
<dbReference type="GO" id="GO:0006412">
    <property type="term" value="P:translation"/>
    <property type="evidence" value="ECO:0007669"/>
    <property type="project" value="UniProtKB-UniRule"/>
</dbReference>
<sequence length="77" mass="9035">MRQGIVVSSKADKTITVRVDIARRHKRYHKILRSSVTLHAHDESNNANAGDTVRIQECRPMSRMKRWRLLDVLERAR</sequence>
<protein>
    <recommendedName>
        <fullName evidence="6">Small ribosomal subunit protein uS17</fullName>
    </recommendedName>
</protein>
<dbReference type="InterPro" id="IPR019984">
    <property type="entry name" value="Ribosomal_uS17_bact/chlr"/>
</dbReference>
<dbReference type="Proteomes" id="UP001149140">
    <property type="component" value="Unassembled WGS sequence"/>
</dbReference>
<name>A0A9X3MWI1_9ACTN</name>
<dbReference type="InterPro" id="IPR000266">
    <property type="entry name" value="Ribosomal_uS17"/>
</dbReference>
<dbReference type="EMBL" id="JAPDOD010000020">
    <property type="protein sequence ID" value="MDA0162648.1"/>
    <property type="molecule type" value="Genomic_DNA"/>
</dbReference>
<dbReference type="AlphaFoldDB" id="A0A9X3MWI1"/>
<comment type="function">
    <text evidence="6">One of the primary rRNA binding proteins, it binds specifically to the 5'-end of 16S ribosomal RNA.</text>
</comment>
<dbReference type="PRINTS" id="PR00973">
    <property type="entry name" value="RIBOSOMALS17"/>
</dbReference>
<dbReference type="SUPFAM" id="SSF50249">
    <property type="entry name" value="Nucleic acid-binding proteins"/>
    <property type="match status" value="1"/>
</dbReference>
<keyword evidence="3 6" id="KW-0694">RNA-binding</keyword>
<evidence type="ECO:0000313" key="8">
    <source>
        <dbReference type="Proteomes" id="UP001149140"/>
    </source>
</evidence>